<reference evidence="3 4" key="1">
    <citation type="submission" date="2016-07" db="EMBL/GenBank/DDBJ databases">
        <title>Pervasive Adenine N6-methylation of Active Genes in Fungi.</title>
        <authorList>
            <consortium name="DOE Joint Genome Institute"/>
            <person name="Mondo S.J."/>
            <person name="Dannebaum R.O."/>
            <person name="Kuo R.C."/>
            <person name="Labutti K."/>
            <person name="Haridas S."/>
            <person name="Kuo A."/>
            <person name="Salamov A."/>
            <person name="Ahrendt S.R."/>
            <person name="Lipzen A."/>
            <person name="Sullivan W."/>
            <person name="Andreopoulos W.B."/>
            <person name="Clum A."/>
            <person name="Lindquist E."/>
            <person name="Daum C."/>
            <person name="Ramamoorthy G.K."/>
            <person name="Gryganskyi A."/>
            <person name="Culley D."/>
            <person name="Magnuson J.K."/>
            <person name="James T.Y."/>
            <person name="O'Malley M.A."/>
            <person name="Stajich J.E."/>
            <person name="Spatafora J.W."/>
            <person name="Visel A."/>
            <person name="Grigoriev I.V."/>
        </authorList>
    </citation>
    <scope>NUCLEOTIDE SEQUENCE [LARGE SCALE GENOMIC DNA]</scope>
    <source>
        <strain evidence="3 4">CBS 115471</strain>
    </source>
</reference>
<dbReference type="SUPFAM" id="SSF52540">
    <property type="entry name" value="P-loop containing nucleoside triphosphate hydrolases"/>
    <property type="match status" value="1"/>
</dbReference>
<evidence type="ECO:0000313" key="3">
    <source>
        <dbReference type="EMBL" id="ORX94108.1"/>
    </source>
</evidence>
<comment type="caution">
    <text evidence="3">The sequence shown here is derived from an EMBL/GenBank/DDBJ whole genome shotgun (WGS) entry which is preliminary data.</text>
</comment>
<dbReference type="OrthoDB" id="59699at2759"/>
<accession>A0A1Y1Y809</accession>
<keyword evidence="4" id="KW-1185">Reference proteome</keyword>
<protein>
    <recommendedName>
        <fullName evidence="2">G domain-containing protein</fullName>
    </recommendedName>
</protein>
<dbReference type="AlphaFoldDB" id="A0A1Y1Y809"/>
<name>A0A1Y1Y809_9PLEO</name>
<dbReference type="GO" id="GO:0005525">
    <property type="term" value="F:GTP binding"/>
    <property type="evidence" value="ECO:0007669"/>
    <property type="project" value="InterPro"/>
</dbReference>
<dbReference type="Pfam" id="PF01926">
    <property type="entry name" value="MMR_HSR1"/>
    <property type="match status" value="1"/>
</dbReference>
<dbReference type="Gene3D" id="3.40.50.300">
    <property type="entry name" value="P-loop containing nucleotide triphosphate hydrolases"/>
    <property type="match status" value="1"/>
</dbReference>
<gene>
    <name evidence="3" type="ORF">BCR34DRAFT_550496</name>
</gene>
<sequence>MASHMTPHTISTRRVWKPEQESDYYENECGKFRICIIGKAGVGKSTLLSRVFGMDEAGAIRTGGGRHNIYDPIVDENRNSALIIHDSCGFEAGEEGNLEAVKGFVEYRSSKPSLSEQLHCIWYCISLVDPRQLHGAEKTFFTFLREKEIPLVFVLTKYDAFVREKVAQIVEDGDLENADSRDWEEGRRQAQEHITSLRSYLEGSMGYGVKVQEVSRARKDERLVRKLVVGTTAIVKPNLRIVWFRAQGVLAGQKRTACVKHFPERIIHELVVSMSLPFNVFRGEALRKFFELTFHHCKTVWNLPGQSLLFTKDEIQQMFLDASQSSIRRTSLAASLGPLGPLDSPRYVKVGIQVACDLILIFQQLFWATPRRQKLNRGDLRRELDLYKESRIRDALHALVEGMVGYGNSFSTNKLIEIIGKVVEDGCRILHGEMTSSRRGGNVGSLEEPPFAELPGSEGFKI</sequence>
<proteinExistence type="predicted"/>
<evidence type="ECO:0000259" key="2">
    <source>
        <dbReference type="Pfam" id="PF01926"/>
    </source>
</evidence>
<feature type="domain" description="G" evidence="2">
    <location>
        <begin position="33"/>
        <end position="157"/>
    </location>
</feature>
<evidence type="ECO:0000313" key="4">
    <source>
        <dbReference type="Proteomes" id="UP000193144"/>
    </source>
</evidence>
<evidence type="ECO:0000256" key="1">
    <source>
        <dbReference type="SAM" id="MobiDB-lite"/>
    </source>
</evidence>
<dbReference type="STRING" id="1231657.A0A1Y1Y809"/>
<dbReference type="InterPro" id="IPR006073">
    <property type="entry name" value="GTP-bd"/>
</dbReference>
<dbReference type="InterPro" id="IPR027417">
    <property type="entry name" value="P-loop_NTPase"/>
</dbReference>
<dbReference type="EMBL" id="MCFA01000318">
    <property type="protein sequence ID" value="ORX94108.1"/>
    <property type="molecule type" value="Genomic_DNA"/>
</dbReference>
<organism evidence="3 4">
    <name type="scientific">Clohesyomyces aquaticus</name>
    <dbReference type="NCBI Taxonomy" id="1231657"/>
    <lineage>
        <taxon>Eukaryota</taxon>
        <taxon>Fungi</taxon>
        <taxon>Dikarya</taxon>
        <taxon>Ascomycota</taxon>
        <taxon>Pezizomycotina</taxon>
        <taxon>Dothideomycetes</taxon>
        <taxon>Pleosporomycetidae</taxon>
        <taxon>Pleosporales</taxon>
        <taxon>Lindgomycetaceae</taxon>
        <taxon>Clohesyomyces</taxon>
    </lineage>
</organism>
<dbReference type="CDD" id="cd00882">
    <property type="entry name" value="Ras_like_GTPase"/>
    <property type="match status" value="1"/>
</dbReference>
<dbReference type="Proteomes" id="UP000193144">
    <property type="component" value="Unassembled WGS sequence"/>
</dbReference>
<feature type="region of interest" description="Disordered" evidence="1">
    <location>
        <begin position="437"/>
        <end position="462"/>
    </location>
</feature>